<dbReference type="Gene3D" id="1.25.40.10">
    <property type="entry name" value="Tetratricopeptide repeat domain"/>
    <property type="match status" value="1"/>
</dbReference>
<dbReference type="Proteomes" id="UP001497480">
    <property type="component" value="Unassembled WGS sequence"/>
</dbReference>
<gene>
    <name evidence="1" type="ORF">LLUT_LOCUS10982</name>
</gene>
<dbReference type="EMBL" id="CAXHTB010000007">
    <property type="protein sequence ID" value="CAL0309922.1"/>
    <property type="molecule type" value="Genomic_DNA"/>
</dbReference>
<evidence type="ECO:0000313" key="2">
    <source>
        <dbReference type="Proteomes" id="UP001497480"/>
    </source>
</evidence>
<reference evidence="1 2" key="1">
    <citation type="submission" date="2024-03" db="EMBL/GenBank/DDBJ databases">
        <authorList>
            <person name="Martinez-Hernandez J."/>
        </authorList>
    </citation>
    <scope>NUCLEOTIDE SEQUENCE [LARGE SCALE GENOMIC DNA]</scope>
</reference>
<evidence type="ECO:0008006" key="3">
    <source>
        <dbReference type="Google" id="ProtNLM"/>
    </source>
</evidence>
<sequence>MDLSKEEGNVLKAIMSVQQLMVDQGVDPDKITYMCFILVFLGHRSASAVKHLVDDMKAKWLVPKADTYNIVVKGLYDLKRLSRVQQGTTLK</sequence>
<evidence type="ECO:0000313" key="1">
    <source>
        <dbReference type="EMBL" id="CAL0309922.1"/>
    </source>
</evidence>
<comment type="caution">
    <text evidence="1">The sequence shown here is derived from an EMBL/GenBank/DDBJ whole genome shotgun (WGS) entry which is preliminary data.</text>
</comment>
<organism evidence="1 2">
    <name type="scientific">Lupinus luteus</name>
    <name type="common">European yellow lupine</name>
    <dbReference type="NCBI Taxonomy" id="3873"/>
    <lineage>
        <taxon>Eukaryota</taxon>
        <taxon>Viridiplantae</taxon>
        <taxon>Streptophyta</taxon>
        <taxon>Embryophyta</taxon>
        <taxon>Tracheophyta</taxon>
        <taxon>Spermatophyta</taxon>
        <taxon>Magnoliopsida</taxon>
        <taxon>eudicotyledons</taxon>
        <taxon>Gunneridae</taxon>
        <taxon>Pentapetalae</taxon>
        <taxon>rosids</taxon>
        <taxon>fabids</taxon>
        <taxon>Fabales</taxon>
        <taxon>Fabaceae</taxon>
        <taxon>Papilionoideae</taxon>
        <taxon>50 kb inversion clade</taxon>
        <taxon>genistoids sensu lato</taxon>
        <taxon>core genistoids</taxon>
        <taxon>Genisteae</taxon>
        <taxon>Lupinus</taxon>
    </lineage>
</organism>
<name>A0AAV1WLG9_LUPLU</name>
<dbReference type="AlphaFoldDB" id="A0AAV1WLG9"/>
<dbReference type="InterPro" id="IPR011990">
    <property type="entry name" value="TPR-like_helical_dom_sf"/>
</dbReference>
<proteinExistence type="predicted"/>
<keyword evidence="2" id="KW-1185">Reference proteome</keyword>
<accession>A0AAV1WLG9</accession>
<protein>
    <recommendedName>
        <fullName evidence="3">Pentatricopeptide repeat-containing protein</fullName>
    </recommendedName>
</protein>